<feature type="compositionally biased region" description="Acidic residues" evidence="1">
    <location>
        <begin position="25"/>
        <end position="36"/>
    </location>
</feature>
<feature type="region of interest" description="Disordered" evidence="1">
    <location>
        <begin position="1"/>
        <end position="64"/>
    </location>
</feature>
<dbReference type="Proteomes" id="UP000006038">
    <property type="component" value="Chromosome 1"/>
</dbReference>
<feature type="compositionally biased region" description="Basic and acidic residues" evidence="1">
    <location>
        <begin position="55"/>
        <end position="64"/>
    </location>
</feature>
<sequence length="64" mass="6610">MTVAVGGDDGSDREQLAAVDSSCGVDDDNDGDDEENSMSPRMAKGTRAAGPPMQRRGEEARGPA</sequence>
<name>J3L2F4_ORYBR</name>
<proteinExistence type="predicted"/>
<evidence type="ECO:0000256" key="1">
    <source>
        <dbReference type="SAM" id="MobiDB-lite"/>
    </source>
</evidence>
<reference evidence="2" key="2">
    <citation type="submission" date="2013-04" db="UniProtKB">
        <authorList>
            <consortium name="EnsemblPlants"/>
        </authorList>
    </citation>
    <scope>IDENTIFICATION</scope>
</reference>
<organism evidence="2">
    <name type="scientific">Oryza brachyantha</name>
    <name type="common">malo sina</name>
    <dbReference type="NCBI Taxonomy" id="4533"/>
    <lineage>
        <taxon>Eukaryota</taxon>
        <taxon>Viridiplantae</taxon>
        <taxon>Streptophyta</taxon>
        <taxon>Embryophyta</taxon>
        <taxon>Tracheophyta</taxon>
        <taxon>Spermatophyta</taxon>
        <taxon>Magnoliopsida</taxon>
        <taxon>Liliopsida</taxon>
        <taxon>Poales</taxon>
        <taxon>Poaceae</taxon>
        <taxon>BOP clade</taxon>
        <taxon>Oryzoideae</taxon>
        <taxon>Oryzeae</taxon>
        <taxon>Oryzinae</taxon>
        <taxon>Oryza</taxon>
    </lineage>
</organism>
<dbReference type="HOGENOM" id="CLU_2871202_0_0_1"/>
<accession>J3L2F4</accession>
<dbReference type="Gramene" id="OB01G34100.1">
    <property type="protein sequence ID" value="OB01G34100.1"/>
    <property type="gene ID" value="OB01G34100"/>
</dbReference>
<dbReference type="AlphaFoldDB" id="J3L2F4"/>
<evidence type="ECO:0000313" key="2">
    <source>
        <dbReference type="EnsemblPlants" id="OB01G34100.1"/>
    </source>
</evidence>
<evidence type="ECO:0000313" key="3">
    <source>
        <dbReference type="Proteomes" id="UP000006038"/>
    </source>
</evidence>
<reference evidence="2" key="1">
    <citation type="journal article" date="2013" name="Nat. Commun.">
        <title>Whole-genome sequencing of Oryza brachyantha reveals mechanisms underlying Oryza genome evolution.</title>
        <authorList>
            <person name="Chen J."/>
            <person name="Huang Q."/>
            <person name="Gao D."/>
            <person name="Wang J."/>
            <person name="Lang Y."/>
            <person name="Liu T."/>
            <person name="Li B."/>
            <person name="Bai Z."/>
            <person name="Luis Goicoechea J."/>
            <person name="Liang C."/>
            <person name="Chen C."/>
            <person name="Zhang W."/>
            <person name="Sun S."/>
            <person name="Liao Y."/>
            <person name="Zhang X."/>
            <person name="Yang L."/>
            <person name="Song C."/>
            <person name="Wang M."/>
            <person name="Shi J."/>
            <person name="Liu G."/>
            <person name="Liu J."/>
            <person name="Zhou H."/>
            <person name="Zhou W."/>
            <person name="Yu Q."/>
            <person name="An N."/>
            <person name="Chen Y."/>
            <person name="Cai Q."/>
            <person name="Wang B."/>
            <person name="Liu B."/>
            <person name="Min J."/>
            <person name="Huang Y."/>
            <person name="Wu H."/>
            <person name="Li Z."/>
            <person name="Zhang Y."/>
            <person name="Yin Y."/>
            <person name="Song W."/>
            <person name="Jiang J."/>
            <person name="Jackson S.A."/>
            <person name="Wing R.A."/>
            <person name="Wang J."/>
            <person name="Chen M."/>
        </authorList>
    </citation>
    <scope>NUCLEOTIDE SEQUENCE [LARGE SCALE GENOMIC DNA]</scope>
    <source>
        <strain evidence="2">cv. IRGC 101232</strain>
    </source>
</reference>
<keyword evidence="3" id="KW-1185">Reference proteome</keyword>
<dbReference type="EnsemblPlants" id="OB01G34100.1">
    <property type="protein sequence ID" value="OB01G34100.1"/>
    <property type="gene ID" value="OB01G34100"/>
</dbReference>
<protein>
    <submittedName>
        <fullName evidence="2">Uncharacterized protein</fullName>
    </submittedName>
</protein>